<dbReference type="RefSeq" id="WP_189383928.1">
    <property type="nucleotide sequence ID" value="NZ_BAABFY010000057.1"/>
</dbReference>
<dbReference type="GO" id="GO:0008081">
    <property type="term" value="F:phosphoric diester hydrolase activity"/>
    <property type="evidence" value="ECO:0007669"/>
    <property type="project" value="InterPro"/>
</dbReference>
<keyword evidence="3" id="KW-1185">Reference proteome</keyword>
<dbReference type="Proteomes" id="UP000608345">
    <property type="component" value="Unassembled WGS sequence"/>
</dbReference>
<protein>
    <submittedName>
        <fullName evidence="2">Glycerophosphodiester phosphodiesterase</fullName>
    </submittedName>
</protein>
<dbReference type="PROSITE" id="PS51704">
    <property type="entry name" value="GP_PDE"/>
    <property type="match status" value="1"/>
</dbReference>
<accession>A0A918JI83</accession>
<dbReference type="InterPro" id="IPR017946">
    <property type="entry name" value="PLC-like_Pdiesterase_TIM-brl"/>
</dbReference>
<dbReference type="AlphaFoldDB" id="A0A918JI83"/>
<dbReference type="Gene3D" id="3.20.20.190">
    <property type="entry name" value="Phosphatidylinositol (PI) phosphodiesterase"/>
    <property type="match status" value="1"/>
</dbReference>
<dbReference type="CDD" id="cd08562">
    <property type="entry name" value="GDPD_EcUgpQ_like"/>
    <property type="match status" value="1"/>
</dbReference>
<reference evidence="2" key="1">
    <citation type="journal article" date="2014" name="Int. J. Syst. Evol. Microbiol.">
        <title>Complete genome sequence of Corynebacterium casei LMG S-19264T (=DSM 44701T), isolated from a smear-ripened cheese.</title>
        <authorList>
            <consortium name="US DOE Joint Genome Institute (JGI-PGF)"/>
            <person name="Walter F."/>
            <person name="Albersmeier A."/>
            <person name="Kalinowski J."/>
            <person name="Ruckert C."/>
        </authorList>
    </citation>
    <scope>NUCLEOTIDE SEQUENCE</scope>
    <source>
        <strain evidence="2">KCTC 23732</strain>
    </source>
</reference>
<sequence length="251" mass="28324">MSAKNTFEWRYPRLIAHRGGGYLAPENTLAAMRCGHEYGFSMVEFDVKLSQDNMLVLMHDDTVDRTSNGIGLAASKTFRELSELDFGGWHSAFYTGEPIPTFVSVARFTQENNIFCNIEIKPCPNRETETGTLVAKAAKQWWLHSHLPPLLSSFSLEALAAAKQAAPELPRAFLTEDLPDNFTVILEEMDCVAINLKQSLLDQEKIERIHQAGYKVCAWTVNDYQRAKQLLHWGCDALFTDELLRVTPDLA</sequence>
<proteinExistence type="predicted"/>
<name>A0A918JI83_9BURK</name>
<evidence type="ECO:0000259" key="1">
    <source>
        <dbReference type="PROSITE" id="PS51704"/>
    </source>
</evidence>
<organism evidence="2 3">
    <name type="scientific">Advenella faeciporci</name>
    <dbReference type="NCBI Taxonomy" id="797535"/>
    <lineage>
        <taxon>Bacteria</taxon>
        <taxon>Pseudomonadati</taxon>
        <taxon>Pseudomonadota</taxon>
        <taxon>Betaproteobacteria</taxon>
        <taxon>Burkholderiales</taxon>
        <taxon>Alcaligenaceae</taxon>
    </lineage>
</organism>
<dbReference type="InterPro" id="IPR030395">
    <property type="entry name" value="GP_PDE_dom"/>
</dbReference>
<evidence type="ECO:0000313" key="2">
    <source>
        <dbReference type="EMBL" id="GGW78584.1"/>
    </source>
</evidence>
<gene>
    <name evidence="2" type="primary">ugpQ</name>
    <name evidence="2" type="ORF">GCM10011450_05660</name>
</gene>
<reference evidence="2" key="2">
    <citation type="submission" date="2020-09" db="EMBL/GenBank/DDBJ databases">
        <authorList>
            <person name="Sun Q."/>
            <person name="Kim S."/>
        </authorList>
    </citation>
    <scope>NUCLEOTIDE SEQUENCE</scope>
    <source>
        <strain evidence="2">KCTC 23732</strain>
    </source>
</reference>
<dbReference type="EMBL" id="BMYS01000002">
    <property type="protein sequence ID" value="GGW78584.1"/>
    <property type="molecule type" value="Genomic_DNA"/>
</dbReference>
<evidence type="ECO:0000313" key="3">
    <source>
        <dbReference type="Proteomes" id="UP000608345"/>
    </source>
</evidence>
<feature type="domain" description="GP-PDE" evidence="1">
    <location>
        <begin position="12"/>
        <end position="250"/>
    </location>
</feature>
<dbReference type="NCBIfam" id="NF006989">
    <property type="entry name" value="PRK09454.1"/>
    <property type="match status" value="1"/>
</dbReference>
<dbReference type="PANTHER" id="PTHR46211">
    <property type="entry name" value="GLYCEROPHOSPHORYL DIESTER PHOSPHODIESTERASE"/>
    <property type="match status" value="1"/>
</dbReference>
<dbReference type="SUPFAM" id="SSF51695">
    <property type="entry name" value="PLC-like phosphodiesterases"/>
    <property type="match status" value="1"/>
</dbReference>
<comment type="caution">
    <text evidence="2">The sequence shown here is derived from an EMBL/GenBank/DDBJ whole genome shotgun (WGS) entry which is preliminary data.</text>
</comment>
<dbReference type="Pfam" id="PF03009">
    <property type="entry name" value="GDPD"/>
    <property type="match status" value="1"/>
</dbReference>
<dbReference type="GO" id="GO:0006629">
    <property type="term" value="P:lipid metabolic process"/>
    <property type="evidence" value="ECO:0007669"/>
    <property type="project" value="InterPro"/>
</dbReference>
<dbReference type="PANTHER" id="PTHR46211:SF1">
    <property type="entry name" value="GLYCEROPHOSPHODIESTER PHOSPHODIESTERASE, CYTOPLASMIC"/>
    <property type="match status" value="1"/>
</dbReference>